<comment type="caution">
    <text evidence="1">The sequence shown here is derived from an EMBL/GenBank/DDBJ whole genome shotgun (WGS) entry which is preliminary data.</text>
</comment>
<gene>
    <name evidence="1" type="ORF">GCM10023196_036850</name>
</gene>
<name>A0ABP8U979_9ACTN</name>
<organism evidence="1 2">
    <name type="scientific">Actinoallomurus vinaceus</name>
    <dbReference type="NCBI Taxonomy" id="1080074"/>
    <lineage>
        <taxon>Bacteria</taxon>
        <taxon>Bacillati</taxon>
        <taxon>Actinomycetota</taxon>
        <taxon>Actinomycetes</taxon>
        <taxon>Streptosporangiales</taxon>
        <taxon>Thermomonosporaceae</taxon>
        <taxon>Actinoallomurus</taxon>
    </lineage>
</organism>
<protein>
    <submittedName>
        <fullName evidence="1">Uncharacterized protein</fullName>
    </submittedName>
</protein>
<reference evidence="2" key="1">
    <citation type="journal article" date="2019" name="Int. J. Syst. Evol. Microbiol.">
        <title>The Global Catalogue of Microorganisms (GCM) 10K type strain sequencing project: providing services to taxonomists for standard genome sequencing and annotation.</title>
        <authorList>
            <consortium name="The Broad Institute Genomics Platform"/>
            <consortium name="The Broad Institute Genome Sequencing Center for Infectious Disease"/>
            <person name="Wu L."/>
            <person name="Ma J."/>
        </authorList>
    </citation>
    <scope>NUCLEOTIDE SEQUENCE [LARGE SCALE GENOMIC DNA]</scope>
    <source>
        <strain evidence="2">JCM 17939</strain>
    </source>
</reference>
<evidence type="ECO:0000313" key="1">
    <source>
        <dbReference type="EMBL" id="GAA4626864.1"/>
    </source>
</evidence>
<accession>A0ABP8U979</accession>
<proteinExistence type="predicted"/>
<keyword evidence="2" id="KW-1185">Reference proteome</keyword>
<dbReference type="EMBL" id="BAABHK010000004">
    <property type="protein sequence ID" value="GAA4626864.1"/>
    <property type="molecule type" value="Genomic_DNA"/>
</dbReference>
<dbReference type="Proteomes" id="UP001501442">
    <property type="component" value="Unassembled WGS sequence"/>
</dbReference>
<sequence length="405" mass="42413">MGTETRVYLTDGAEVWEPRAPRTWADAAPGVQGDPLRAPLLELDAGSAALWHRQRPLFQGMQTAQQSIPASTWIPVTGMAEMIDNWGGHSDATNTGRYYAPWTNSNTSGGDWYLCSGYVPFNATGFGATAFIAGLRKNGGTVLEGGKIPGGAGHVLDTMVIDLIQMSGANNDYVELTAYQTGAGALNTAFSGKTPTLTVRWVAVDQAWPGALTPALPASPHVWTDADIWAGSATGGGKVPANVEVRDLIRFLHNPPIARLTSQGGSQTIPSGTSWTSINFAASGITVDNYGGWSSANPSRYVCQRAGLYLVAGLVSTSDPGTNSGYRAARLLQTFAGGGSQAYAGWTVLPLTSGTIGTAIYAVALVRLSVGDAIETQMQQTQGAALTVLAAANNCSRMNVVWLAK</sequence>
<evidence type="ECO:0000313" key="2">
    <source>
        <dbReference type="Proteomes" id="UP001501442"/>
    </source>
</evidence>